<dbReference type="EMBL" id="BSXV01001627">
    <property type="protein sequence ID" value="GME93436.1"/>
    <property type="molecule type" value="Genomic_DNA"/>
</dbReference>
<evidence type="ECO:0000313" key="2">
    <source>
        <dbReference type="Proteomes" id="UP001165101"/>
    </source>
</evidence>
<dbReference type="Proteomes" id="UP001165101">
    <property type="component" value="Unassembled WGS sequence"/>
</dbReference>
<keyword evidence="2" id="KW-1185">Reference proteome</keyword>
<gene>
    <name evidence="1" type="ORF">Cboi01_000314200</name>
</gene>
<sequence length="235" mass="26157">MSELFNQIYEWIFPSTVSNSNENLPKILVLISGNGSNLQTLINSAKSGKIPGKITHVISSSSKAYGLTRAANDNIPTTTHELKTYYKGIPKEDKAGRLAARNEFNKDLVDIILNKIKPDLIVCAGWMLILAEDFLNPLQEAKIPIINLHPSLPGAFEGTHAIERSWQEGQDGTVDKGGVMIHYVIKEVDRGEPLIVREIPVIKSESVEDWEKRIHDLEHDAIVDGTIKVLETLKK</sequence>
<reference evidence="1" key="1">
    <citation type="submission" date="2023-04" db="EMBL/GenBank/DDBJ databases">
        <title>Candida boidinii NBRC 1967.</title>
        <authorList>
            <person name="Ichikawa N."/>
            <person name="Sato H."/>
            <person name="Tonouchi N."/>
        </authorList>
    </citation>
    <scope>NUCLEOTIDE SEQUENCE</scope>
    <source>
        <strain evidence="1">NBRC 1967</strain>
    </source>
</reference>
<protein>
    <submittedName>
        <fullName evidence="1">Unnamed protein product</fullName>
    </submittedName>
</protein>
<name>A0ACB5TQP1_CANBO</name>
<organism evidence="1 2">
    <name type="scientific">Candida boidinii</name>
    <name type="common">Yeast</name>
    <dbReference type="NCBI Taxonomy" id="5477"/>
    <lineage>
        <taxon>Eukaryota</taxon>
        <taxon>Fungi</taxon>
        <taxon>Dikarya</taxon>
        <taxon>Ascomycota</taxon>
        <taxon>Saccharomycotina</taxon>
        <taxon>Pichiomycetes</taxon>
        <taxon>Pichiales</taxon>
        <taxon>Pichiaceae</taxon>
        <taxon>Ogataea</taxon>
        <taxon>Ogataea/Candida clade</taxon>
    </lineage>
</organism>
<evidence type="ECO:0000313" key="1">
    <source>
        <dbReference type="EMBL" id="GME93436.1"/>
    </source>
</evidence>
<proteinExistence type="predicted"/>
<accession>A0ACB5TQP1</accession>
<comment type="caution">
    <text evidence="1">The sequence shown here is derived from an EMBL/GenBank/DDBJ whole genome shotgun (WGS) entry which is preliminary data.</text>
</comment>